<dbReference type="Proteomes" id="UP000324222">
    <property type="component" value="Unassembled WGS sequence"/>
</dbReference>
<dbReference type="AlphaFoldDB" id="A0A5B7FW21"/>
<proteinExistence type="predicted"/>
<evidence type="ECO:0000313" key="3">
    <source>
        <dbReference type="Proteomes" id="UP000324222"/>
    </source>
</evidence>
<accession>A0A5B7FW21</accession>
<organism evidence="2 3">
    <name type="scientific">Portunus trituberculatus</name>
    <name type="common">Swimming crab</name>
    <name type="synonym">Neptunus trituberculatus</name>
    <dbReference type="NCBI Taxonomy" id="210409"/>
    <lineage>
        <taxon>Eukaryota</taxon>
        <taxon>Metazoa</taxon>
        <taxon>Ecdysozoa</taxon>
        <taxon>Arthropoda</taxon>
        <taxon>Crustacea</taxon>
        <taxon>Multicrustacea</taxon>
        <taxon>Malacostraca</taxon>
        <taxon>Eumalacostraca</taxon>
        <taxon>Eucarida</taxon>
        <taxon>Decapoda</taxon>
        <taxon>Pleocyemata</taxon>
        <taxon>Brachyura</taxon>
        <taxon>Eubrachyura</taxon>
        <taxon>Portunoidea</taxon>
        <taxon>Portunidae</taxon>
        <taxon>Portuninae</taxon>
        <taxon>Portunus</taxon>
    </lineage>
</organism>
<comment type="caution">
    <text evidence="2">The sequence shown here is derived from an EMBL/GenBank/DDBJ whole genome shotgun (WGS) entry which is preliminary data.</text>
</comment>
<feature type="compositionally biased region" description="Low complexity" evidence="1">
    <location>
        <begin position="38"/>
        <end position="74"/>
    </location>
</feature>
<evidence type="ECO:0000256" key="1">
    <source>
        <dbReference type="SAM" id="MobiDB-lite"/>
    </source>
</evidence>
<gene>
    <name evidence="2" type="ORF">E2C01_042958</name>
</gene>
<dbReference type="EMBL" id="VSRR010008706">
    <property type="protein sequence ID" value="MPC49163.1"/>
    <property type="molecule type" value="Genomic_DNA"/>
</dbReference>
<sequence>MLSQEGCWGKPNSCSSEGFRLATLITHIFSAPPPLRPPLSLRPLPTTTTTTTTTTTATITTSTTPPSSTTTLVTAPPPPPPPPLTPLLPLHLRQVTQAPGTHPNNHFRAHLSPPPDPFFPRAQPGLNDANEKGMGACLPCPTPFLHPRPAPCVVAPGAMIRGRVGAQTPLLEHTKPWTSVILLRGGE</sequence>
<protein>
    <submittedName>
        <fullName evidence="2">Uncharacterized protein</fullName>
    </submittedName>
</protein>
<feature type="region of interest" description="Disordered" evidence="1">
    <location>
        <begin position="36"/>
        <end position="80"/>
    </location>
</feature>
<name>A0A5B7FW21_PORTR</name>
<evidence type="ECO:0000313" key="2">
    <source>
        <dbReference type="EMBL" id="MPC49163.1"/>
    </source>
</evidence>
<keyword evidence="3" id="KW-1185">Reference proteome</keyword>
<reference evidence="2 3" key="1">
    <citation type="submission" date="2019-05" db="EMBL/GenBank/DDBJ databases">
        <title>Another draft genome of Portunus trituberculatus and its Hox gene families provides insights of decapod evolution.</title>
        <authorList>
            <person name="Jeong J.-H."/>
            <person name="Song I."/>
            <person name="Kim S."/>
            <person name="Choi T."/>
            <person name="Kim D."/>
            <person name="Ryu S."/>
            <person name="Kim W."/>
        </authorList>
    </citation>
    <scope>NUCLEOTIDE SEQUENCE [LARGE SCALE GENOMIC DNA]</scope>
    <source>
        <tissue evidence="2">Muscle</tissue>
    </source>
</reference>